<evidence type="ECO:0000256" key="2">
    <source>
        <dbReference type="ARBA" id="ARBA00004818"/>
    </source>
</evidence>
<dbReference type="Gene3D" id="1.10.150.240">
    <property type="entry name" value="Putative phosphatase, domain 2"/>
    <property type="match status" value="1"/>
</dbReference>
<dbReference type="OrthoDB" id="9797743at2"/>
<reference evidence="5 6" key="1">
    <citation type="submission" date="2018-02" db="EMBL/GenBank/DDBJ databases">
        <title>Genomic Encyclopedia of Archaeal and Bacterial Type Strains, Phase II (KMG-II): from individual species to whole genera.</title>
        <authorList>
            <person name="Goeker M."/>
        </authorList>
    </citation>
    <scope>NUCLEOTIDE SEQUENCE [LARGE SCALE GENOMIC DNA]</scope>
    <source>
        <strain evidence="5 6">DSM 18921</strain>
    </source>
</reference>
<proteinExistence type="inferred from homology"/>
<comment type="pathway">
    <text evidence="2">Organic acid metabolism; glycolate biosynthesis; glycolate from 2-phosphoglycolate: step 1/1.</text>
</comment>
<dbReference type="SFLD" id="SFLDS00003">
    <property type="entry name" value="Haloacid_Dehalogenase"/>
    <property type="match status" value="1"/>
</dbReference>
<protein>
    <recommendedName>
        <fullName evidence="4">phosphoglycolate phosphatase</fullName>
        <ecNumber evidence="4">3.1.3.18</ecNumber>
    </recommendedName>
</protein>
<evidence type="ECO:0000256" key="1">
    <source>
        <dbReference type="ARBA" id="ARBA00000830"/>
    </source>
</evidence>
<dbReference type="InterPro" id="IPR050155">
    <property type="entry name" value="HAD-like_hydrolase_sf"/>
</dbReference>
<dbReference type="SUPFAM" id="SSF56784">
    <property type="entry name" value="HAD-like"/>
    <property type="match status" value="1"/>
</dbReference>
<sequence>MRAFDGILFDKDGTLFDFKATWGAWSASLLGELAGGDTGLFHRLGRAVGFDVTTHAFAPDSPVIAHTAPEIAADLMPHLPQGTDHAALVARMNRLAAEAEPVPAADLIPLFTGFRARGMKVGLVTNDAEEAARSHLSHAGVLGYFDFVAGFDSGHGAKPEPGPLLAFCAAEGLNPARVAMVGDSRHDLISGRAAGMATVAVLTGIAGAEELAPHADVVLPDIGHLPGWLDRVPGALHPAS</sequence>
<dbReference type="InterPro" id="IPR023214">
    <property type="entry name" value="HAD_sf"/>
</dbReference>
<dbReference type="PANTHER" id="PTHR43434">
    <property type="entry name" value="PHOSPHOGLYCOLATE PHOSPHATASE"/>
    <property type="match status" value="1"/>
</dbReference>
<gene>
    <name evidence="5" type="ORF">LX70_01112</name>
</gene>
<evidence type="ECO:0000256" key="4">
    <source>
        <dbReference type="ARBA" id="ARBA00013078"/>
    </source>
</evidence>
<dbReference type="NCBIfam" id="TIGR01549">
    <property type="entry name" value="HAD-SF-IA-v1"/>
    <property type="match status" value="1"/>
</dbReference>
<evidence type="ECO:0000313" key="5">
    <source>
        <dbReference type="EMBL" id="PQV59286.1"/>
    </source>
</evidence>
<dbReference type="Pfam" id="PF00702">
    <property type="entry name" value="Hydrolase"/>
    <property type="match status" value="1"/>
</dbReference>
<dbReference type="PRINTS" id="PR00413">
    <property type="entry name" value="HADHALOGNASE"/>
</dbReference>
<accession>A0A2S8SER1</accession>
<dbReference type="GO" id="GO:0008967">
    <property type="term" value="F:phosphoglycolate phosphatase activity"/>
    <property type="evidence" value="ECO:0007669"/>
    <property type="project" value="UniProtKB-EC"/>
</dbReference>
<comment type="caution">
    <text evidence="5">The sequence shown here is derived from an EMBL/GenBank/DDBJ whole genome shotgun (WGS) entry which is preliminary data.</text>
</comment>
<dbReference type="Proteomes" id="UP000238338">
    <property type="component" value="Unassembled WGS sequence"/>
</dbReference>
<dbReference type="PANTHER" id="PTHR43434:SF1">
    <property type="entry name" value="PHOSPHOGLYCOLATE PHOSPHATASE"/>
    <property type="match status" value="1"/>
</dbReference>
<dbReference type="SFLD" id="SFLDG01129">
    <property type="entry name" value="C1.5:_HAD__Beta-PGM__Phosphata"/>
    <property type="match status" value="1"/>
</dbReference>
<dbReference type="AlphaFoldDB" id="A0A2S8SER1"/>
<dbReference type="RefSeq" id="WP_105513621.1">
    <property type="nucleotide sequence ID" value="NZ_PVEP01000001.1"/>
</dbReference>
<dbReference type="GO" id="GO:0006281">
    <property type="term" value="P:DNA repair"/>
    <property type="evidence" value="ECO:0007669"/>
    <property type="project" value="TreeGrafter"/>
</dbReference>
<dbReference type="InterPro" id="IPR036412">
    <property type="entry name" value="HAD-like_sf"/>
</dbReference>
<dbReference type="Gene3D" id="3.40.50.1000">
    <property type="entry name" value="HAD superfamily/HAD-like"/>
    <property type="match status" value="1"/>
</dbReference>
<dbReference type="EMBL" id="PVEP01000001">
    <property type="protein sequence ID" value="PQV59286.1"/>
    <property type="molecule type" value="Genomic_DNA"/>
</dbReference>
<dbReference type="InterPro" id="IPR006439">
    <property type="entry name" value="HAD-SF_hydro_IA"/>
</dbReference>
<name>A0A2S8SER1_9RHOB</name>
<organism evidence="5 6">
    <name type="scientific">Albidovulum denitrificans</name>
    <dbReference type="NCBI Taxonomy" id="404881"/>
    <lineage>
        <taxon>Bacteria</taxon>
        <taxon>Pseudomonadati</taxon>
        <taxon>Pseudomonadota</taxon>
        <taxon>Alphaproteobacteria</taxon>
        <taxon>Rhodobacterales</taxon>
        <taxon>Paracoccaceae</taxon>
        <taxon>Albidovulum</taxon>
    </lineage>
</organism>
<dbReference type="InterPro" id="IPR023198">
    <property type="entry name" value="PGP-like_dom2"/>
</dbReference>
<evidence type="ECO:0000313" key="6">
    <source>
        <dbReference type="Proteomes" id="UP000238338"/>
    </source>
</evidence>
<dbReference type="EC" id="3.1.3.18" evidence="4"/>
<keyword evidence="6" id="KW-1185">Reference proteome</keyword>
<comment type="similarity">
    <text evidence="3">Belongs to the HAD-like hydrolase superfamily. CbbY/CbbZ/Gph/YieH family.</text>
</comment>
<evidence type="ECO:0000256" key="3">
    <source>
        <dbReference type="ARBA" id="ARBA00006171"/>
    </source>
</evidence>
<comment type="catalytic activity">
    <reaction evidence="1">
        <text>2-phosphoglycolate + H2O = glycolate + phosphate</text>
        <dbReference type="Rhea" id="RHEA:14369"/>
        <dbReference type="ChEBI" id="CHEBI:15377"/>
        <dbReference type="ChEBI" id="CHEBI:29805"/>
        <dbReference type="ChEBI" id="CHEBI:43474"/>
        <dbReference type="ChEBI" id="CHEBI:58033"/>
        <dbReference type="EC" id="3.1.3.18"/>
    </reaction>
</comment>